<comment type="caution">
    <text evidence="13">The sequence shown here is derived from an EMBL/GenBank/DDBJ whole genome shotgun (WGS) entry which is preliminary data.</text>
</comment>
<dbReference type="InterPro" id="IPR008949">
    <property type="entry name" value="Isoprenoid_synthase_dom_sf"/>
</dbReference>
<evidence type="ECO:0000256" key="2">
    <source>
        <dbReference type="ARBA" id="ARBA00006706"/>
    </source>
</evidence>
<reference evidence="13" key="1">
    <citation type="submission" date="2022-11" db="EMBL/GenBank/DDBJ databases">
        <title>WGS of Natronobacillus azotifigens 24KS-1, an anaerobic diazotrophic haloalkaliphile from soda-rich habitats.</title>
        <authorList>
            <person name="Sorokin D.Y."/>
            <person name="Merkel A.Y."/>
        </authorList>
    </citation>
    <scope>NUCLEOTIDE SEQUENCE</scope>
    <source>
        <strain evidence="13">24KS-1</strain>
    </source>
</reference>
<dbReference type="RefSeq" id="WP_268780864.1">
    <property type="nucleotide sequence ID" value="NZ_JAPRAT010000027.1"/>
</dbReference>
<evidence type="ECO:0000256" key="1">
    <source>
        <dbReference type="ARBA" id="ARBA00001946"/>
    </source>
</evidence>
<evidence type="ECO:0000256" key="4">
    <source>
        <dbReference type="ARBA" id="ARBA00015100"/>
    </source>
</evidence>
<dbReference type="InterPro" id="IPR053378">
    <property type="entry name" value="Prenyl_diphosphate_synthase"/>
</dbReference>
<evidence type="ECO:0000256" key="10">
    <source>
        <dbReference type="ARBA" id="ARBA00032873"/>
    </source>
</evidence>
<evidence type="ECO:0000256" key="11">
    <source>
        <dbReference type="ARBA" id="ARBA00049399"/>
    </source>
</evidence>
<name>A0A9J6RG15_9BACI</name>
<keyword evidence="7" id="KW-0460">Magnesium</keyword>
<comment type="cofactor">
    <cofactor evidence="1">
        <name>Mg(2+)</name>
        <dbReference type="ChEBI" id="CHEBI:18420"/>
    </cofactor>
</comment>
<dbReference type="SFLD" id="SFLDS00005">
    <property type="entry name" value="Isoprenoid_Synthase_Type_I"/>
    <property type="match status" value="1"/>
</dbReference>
<gene>
    <name evidence="13" type="ORF">OWO01_12850</name>
</gene>
<dbReference type="FunFam" id="1.10.600.10:FF:000001">
    <property type="entry name" value="Geranylgeranyl diphosphate synthase"/>
    <property type="match status" value="1"/>
</dbReference>
<dbReference type="EC" id="2.5.1.10" evidence="3"/>
<organism evidence="13 14">
    <name type="scientific">Natronobacillus azotifigens</name>
    <dbReference type="NCBI Taxonomy" id="472978"/>
    <lineage>
        <taxon>Bacteria</taxon>
        <taxon>Bacillati</taxon>
        <taxon>Bacillota</taxon>
        <taxon>Bacilli</taxon>
        <taxon>Bacillales</taxon>
        <taxon>Bacillaceae</taxon>
        <taxon>Natronobacillus</taxon>
    </lineage>
</organism>
<evidence type="ECO:0000256" key="3">
    <source>
        <dbReference type="ARBA" id="ARBA00012439"/>
    </source>
</evidence>
<dbReference type="GO" id="GO:0005737">
    <property type="term" value="C:cytoplasm"/>
    <property type="evidence" value="ECO:0007669"/>
    <property type="project" value="UniProtKB-ARBA"/>
</dbReference>
<dbReference type="InterPro" id="IPR000092">
    <property type="entry name" value="Polyprenyl_synt"/>
</dbReference>
<dbReference type="Gene3D" id="1.10.600.10">
    <property type="entry name" value="Farnesyl Diphosphate Synthase"/>
    <property type="match status" value="1"/>
</dbReference>
<evidence type="ECO:0000256" key="7">
    <source>
        <dbReference type="ARBA" id="ARBA00022842"/>
    </source>
</evidence>
<accession>A0A9J6RG15</accession>
<dbReference type="GO" id="GO:0046872">
    <property type="term" value="F:metal ion binding"/>
    <property type="evidence" value="ECO:0007669"/>
    <property type="project" value="UniProtKB-KW"/>
</dbReference>
<evidence type="ECO:0000256" key="5">
    <source>
        <dbReference type="ARBA" id="ARBA00022679"/>
    </source>
</evidence>
<evidence type="ECO:0000256" key="8">
    <source>
        <dbReference type="ARBA" id="ARBA00023229"/>
    </source>
</evidence>
<proteinExistence type="inferred from homology"/>
<dbReference type="PROSITE" id="PS00723">
    <property type="entry name" value="POLYPRENYL_SYNTHASE_1"/>
    <property type="match status" value="1"/>
</dbReference>
<dbReference type="CDD" id="cd00685">
    <property type="entry name" value="Trans_IPPS_HT"/>
    <property type="match status" value="1"/>
</dbReference>
<dbReference type="NCBIfam" id="NF045485">
    <property type="entry name" value="FPPsyn"/>
    <property type="match status" value="1"/>
</dbReference>
<dbReference type="InterPro" id="IPR033749">
    <property type="entry name" value="Polyprenyl_synt_CS"/>
</dbReference>
<evidence type="ECO:0000256" key="6">
    <source>
        <dbReference type="ARBA" id="ARBA00022723"/>
    </source>
</evidence>
<dbReference type="GO" id="GO:0016114">
    <property type="term" value="P:terpenoid biosynthetic process"/>
    <property type="evidence" value="ECO:0007669"/>
    <property type="project" value="UniProtKB-ARBA"/>
</dbReference>
<dbReference type="PANTHER" id="PTHR43281">
    <property type="entry name" value="FARNESYL DIPHOSPHATE SYNTHASE"/>
    <property type="match status" value="1"/>
</dbReference>
<dbReference type="Pfam" id="PF00348">
    <property type="entry name" value="polyprenyl_synt"/>
    <property type="match status" value="1"/>
</dbReference>
<dbReference type="PANTHER" id="PTHR43281:SF1">
    <property type="entry name" value="FARNESYL DIPHOSPHATE SYNTHASE"/>
    <property type="match status" value="1"/>
</dbReference>
<evidence type="ECO:0000313" key="13">
    <source>
        <dbReference type="EMBL" id="MCZ0704097.1"/>
    </source>
</evidence>
<dbReference type="Proteomes" id="UP001084197">
    <property type="component" value="Unassembled WGS sequence"/>
</dbReference>
<dbReference type="AlphaFoldDB" id="A0A9J6RG15"/>
<dbReference type="SUPFAM" id="SSF48576">
    <property type="entry name" value="Terpenoid synthases"/>
    <property type="match status" value="1"/>
</dbReference>
<comment type="catalytic activity">
    <reaction evidence="11">
        <text>isopentenyl diphosphate + (2E)-geranyl diphosphate = (2E,6E)-farnesyl diphosphate + diphosphate</text>
        <dbReference type="Rhea" id="RHEA:19361"/>
        <dbReference type="ChEBI" id="CHEBI:33019"/>
        <dbReference type="ChEBI" id="CHEBI:58057"/>
        <dbReference type="ChEBI" id="CHEBI:128769"/>
        <dbReference type="ChEBI" id="CHEBI:175763"/>
        <dbReference type="EC" id="2.5.1.10"/>
    </reaction>
</comment>
<protein>
    <recommendedName>
        <fullName evidence="4">Farnesyl diphosphate synthase</fullName>
        <ecNumber evidence="3">2.5.1.10</ecNumber>
    </recommendedName>
    <alternativeName>
        <fullName evidence="10">(2E,6E)-farnesyl diphosphate synthase</fullName>
    </alternativeName>
    <alternativeName>
        <fullName evidence="9">Geranyltranstransferase</fullName>
    </alternativeName>
</protein>
<evidence type="ECO:0000256" key="12">
    <source>
        <dbReference type="RuleBase" id="RU004466"/>
    </source>
</evidence>
<keyword evidence="6" id="KW-0479">Metal-binding</keyword>
<dbReference type="GO" id="GO:0004337">
    <property type="term" value="F:(2E,6E)-farnesyl diphosphate synthase activity"/>
    <property type="evidence" value="ECO:0007669"/>
    <property type="project" value="UniProtKB-EC"/>
</dbReference>
<keyword evidence="5 12" id="KW-0808">Transferase</keyword>
<keyword evidence="8" id="KW-0414">Isoprene biosynthesis</keyword>
<dbReference type="SFLD" id="SFLDG01017">
    <property type="entry name" value="Polyprenyl_Transferase_Like"/>
    <property type="match status" value="1"/>
</dbReference>
<comment type="similarity">
    <text evidence="2 12">Belongs to the FPP/GGPP synthase family.</text>
</comment>
<evidence type="ECO:0000256" key="9">
    <source>
        <dbReference type="ARBA" id="ARBA00032380"/>
    </source>
</evidence>
<evidence type="ECO:0000313" key="14">
    <source>
        <dbReference type="Proteomes" id="UP001084197"/>
    </source>
</evidence>
<sequence>MDQDLSTYIDDHKNWITEELKNCIHGLEDIPNRLKEAMIYSIQAGGKRIRPILLIASCEAFGGESKNVLSVAMALEMIHTYSLVHDDLPAMDDDDFRRGLPTNHRKFDEATAILVGDGLLTLSFEIIANDMVLSNKQKVYVTKRLAECAGPTGMVAGQALDMYAENKAVTLDELEKIHHLKTGQLLSFALEVGAYLGGASDSELHVMKQCARFTGLAFQIKDDILDVIGDPDKLGKPIGSDEINDKNTYPKLLGLDGAYKQNEKYVQKAKQALIRANIDSTRLADLIDYLSEREQ</sequence>
<keyword evidence="14" id="KW-1185">Reference proteome</keyword>
<dbReference type="EMBL" id="JAPRAT010000027">
    <property type="protein sequence ID" value="MCZ0704097.1"/>
    <property type="molecule type" value="Genomic_DNA"/>
</dbReference>